<dbReference type="Proteomes" id="UP001138540">
    <property type="component" value="Unassembled WGS sequence"/>
</dbReference>
<proteinExistence type="predicted"/>
<gene>
    <name evidence="1" type="ORF">HNP60_003384</name>
</gene>
<accession>A0ABR6NJG0</accession>
<sequence length="81" mass="8568">MMDAPEIAVGTGVDNEGVSVVRLVIVFDGAQQCVVDLMPENARGMAAILAEAAARAETEDAENTRVAQLLLNDLERREGGL</sequence>
<organism evidence="1 2">
    <name type="scientific">Sphingobium lignivorans</name>
    <dbReference type="NCBI Taxonomy" id="2735886"/>
    <lineage>
        <taxon>Bacteria</taxon>
        <taxon>Pseudomonadati</taxon>
        <taxon>Pseudomonadota</taxon>
        <taxon>Alphaproteobacteria</taxon>
        <taxon>Sphingomonadales</taxon>
        <taxon>Sphingomonadaceae</taxon>
        <taxon>Sphingobium</taxon>
    </lineage>
</organism>
<comment type="caution">
    <text evidence="1">The sequence shown here is derived from an EMBL/GenBank/DDBJ whole genome shotgun (WGS) entry which is preliminary data.</text>
</comment>
<dbReference type="RefSeq" id="WP_184155921.1">
    <property type="nucleotide sequence ID" value="NZ_JACHKA010000001.1"/>
</dbReference>
<evidence type="ECO:0000313" key="1">
    <source>
        <dbReference type="EMBL" id="MBB5987410.1"/>
    </source>
</evidence>
<reference evidence="1 2" key="1">
    <citation type="submission" date="2020-08" db="EMBL/GenBank/DDBJ databases">
        <title>Exploring microbial biodiversity for novel pathways involved in the catabolism of aromatic compounds derived from lignin.</title>
        <authorList>
            <person name="Elkins J."/>
        </authorList>
    </citation>
    <scope>NUCLEOTIDE SEQUENCE [LARGE SCALE GENOMIC DNA]</scope>
    <source>
        <strain evidence="1 2">B1D3A</strain>
    </source>
</reference>
<evidence type="ECO:0000313" key="2">
    <source>
        <dbReference type="Proteomes" id="UP001138540"/>
    </source>
</evidence>
<dbReference type="EMBL" id="JACHKA010000001">
    <property type="protein sequence ID" value="MBB5987410.1"/>
    <property type="molecule type" value="Genomic_DNA"/>
</dbReference>
<protein>
    <submittedName>
        <fullName evidence="1">Uncharacterized protein</fullName>
    </submittedName>
</protein>
<keyword evidence="2" id="KW-1185">Reference proteome</keyword>
<name>A0ABR6NJG0_9SPHN</name>